<dbReference type="eggNOG" id="KOG2647">
    <property type="taxonomic scope" value="Eukaryota"/>
</dbReference>
<evidence type="ECO:0000256" key="10">
    <source>
        <dbReference type="ARBA" id="ARBA00022989"/>
    </source>
</evidence>
<evidence type="ECO:0000256" key="1">
    <source>
        <dbReference type="ARBA" id="ARBA00004477"/>
    </source>
</evidence>
<keyword evidence="13" id="KW-0732">Signal</keyword>
<dbReference type="GO" id="GO:0006506">
    <property type="term" value="P:GPI anchor biosynthetic process"/>
    <property type="evidence" value="ECO:0007669"/>
    <property type="project" value="UniProtKB-UniPathway"/>
</dbReference>
<dbReference type="Pfam" id="PF04188">
    <property type="entry name" value="Mannosyl_trans2"/>
    <property type="match status" value="1"/>
</dbReference>
<feature type="transmembrane region" description="Helical" evidence="12">
    <location>
        <begin position="268"/>
        <end position="288"/>
    </location>
</feature>
<keyword evidence="11 12" id="KW-0472">Membrane</keyword>
<keyword evidence="8 12" id="KW-0812">Transmembrane</keyword>
<dbReference type="OrthoDB" id="10252502at2759"/>
<dbReference type="InterPro" id="IPR007315">
    <property type="entry name" value="PIG-V/Gpi18"/>
</dbReference>
<evidence type="ECO:0000256" key="4">
    <source>
        <dbReference type="ARBA" id="ARBA00013795"/>
    </source>
</evidence>
<protein>
    <recommendedName>
        <fullName evidence="4 12">GPI mannosyltransferase 2</fullName>
        <ecNumber evidence="12">2.4.1.-</ecNumber>
    </recommendedName>
</protein>
<comment type="pathway">
    <text evidence="2 12">Glycolipid biosynthesis; glycosylphosphatidylinositol-anchor biosynthesis.</text>
</comment>
<keyword evidence="9 12" id="KW-0256">Endoplasmic reticulum</keyword>
<dbReference type="GeneID" id="11534211"/>
<sequence length="480" mass="57137">MVFIVKLTWFFLLIKALQYSLVYFSPSQFDTSTELLLKQLTNDTDHQLIDTYWNSNFYNKLLSWDSVFFLKAIVHEKSPNDIIKFEHEYAFSNIWSKLIYVIDLYIHGPLSITGKDMDINYVYRVIKVGLVVGNIIFYLSSILLYYLTILTFSNHSTDLKSKKIAEKTAFLFIISSVSGFIISIYSEPLSFMFAFIGLITRELSLNNRDTDKNGNTTELFDLKLYCWPLYVIATSLSFIIAMWNRTNCIFLGIYFLFDVFQLLYSRKFYKMIFFPLLSGILLFTAFIYKEYYVAYYQFCPERGEWCTTSIIDKVPFLTKQSFYNFIQTKYWNIGFLNYWTLNNIPNFLFALPNIIILITATIYFTKKYPTRHITPTIWITRCFLLVLIFFAHVQIINRVFSFIPIHLWFISDKLYRNEYLMFTKKTDVCHEKLEVERDGIKNMNRFTSDSDDKIIKFYLYWLLFWVPLQTIFFASFLPPA</sequence>
<evidence type="ECO:0000256" key="8">
    <source>
        <dbReference type="ARBA" id="ARBA00022692"/>
    </source>
</evidence>
<comment type="subcellular location">
    <subcellularLocation>
        <location evidence="1 12">Endoplasmic reticulum membrane</location>
        <topology evidence="1 12">Multi-pass membrane protein</topology>
    </subcellularLocation>
</comment>
<keyword evidence="5 12" id="KW-0337">GPI-anchor biosynthesis</keyword>
<dbReference type="RefSeq" id="XP_003686713.1">
    <property type="nucleotide sequence ID" value="XM_003686665.1"/>
</dbReference>
<feature type="transmembrane region" description="Helical" evidence="12">
    <location>
        <begin position="457"/>
        <end position="477"/>
    </location>
</feature>
<evidence type="ECO:0000256" key="5">
    <source>
        <dbReference type="ARBA" id="ARBA00022502"/>
    </source>
</evidence>
<dbReference type="EC" id="2.4.1.-" evidence="12"/>
<organism evidence="14 15">
    <name type="scientific">Tetrapisispora phaffii (strain ATCC 24235 / CBS 4417 / NBRC 1672 / NRRL Y-8282 / UCD 70-5)</name>
    <name type="common">Yeast</name>
    <name type="synonym">Fabospora phaffii</name>
    <dbReference type="NCBI Taxonomy" id="1071381"/>
    <lineage>
        <taxon>Eukaryota</taxon>
        <taxon>Fungi</taxon>
        <taxon>Dikarya</taxon>
        <taxon>Ascomycota</taxon>
        <taxon>Saccharomycotina</taxon>
        <taxon>Saccharomycetes</taxon>
        <taxon>Saccharomycetales</taxon>
        <taxon>Saccharomycetaceae</taxon>
        <taxon>Tetrapisispora</taxon>
    </lineage>
</organism>
<dbReference type="GO" id="GO:0005789">
    <property type="term" value="C:endoplasmic reticulum membrane"/>
    <property type="evidence" value="ECO:0007669"/>
    <property type="project" value="UniProtKB-SubCell"/>
</dbReference>
<dbReference type="KEGG" id="tpf:TPHA_0H00690"/>
<comment type="function">
    <text evidence="12">Mannosyltransferase involved in glycosylphosphatidylinositol-anchor biosynthesis.</text>
</comment>
<proteinExistence type="inferred from homology"/>
<feature type="transmembrane region" description="Helical" evidence="12">
    <location>
        <begin position="125"/>
        <end position="147"/>
    </location>
</feature>
<feature type="chain" id="PRO_5003508739" description="GPI mannosyltransferase 2" evidence="13">
    <location>
        <begin position="17"/>
        <end position="480"/>
    </location>
</feature>
<evidence type="ECO:0000256" key="13">
    <source>
        <dbReference type="SAM" id="SignalP"/>
    </source>
</evidence>
<dbReference type="AlphaFoldDB" id="G8BWX5"/>
<dbReference type="OMA" id="CEWTLPS"/>
<comment type="caution">
    <text evidence="12">Lacks conserved residue(s) required for the propagation of feature annotation.</text>
</comment>
<evidence type="ECO:0000313" key="14">
    <source>
        <dbReference type="EMBL" id="CCE64279.1"/>
    </source>
</evidence>
<dbReference type="UniPathway" id="UPA00196"/>
<reference evidence="14 15" key="1">
    <citation type="journal article" date="2011" name="Proc. Natl. Acad. Sci. U.S.A.">
        <title>Evolutionary erosion of yeast sex chromosomes by mating-type switching accidents.</title>
        <authorList>
            <person name="Gordon J.L."/>
            <person name="Armisen D."/>
            <person name="Proux-Wera E."/>
            <person name="Oheigeartaigh S.S."/>
            <person name="Byrne K.P."/>
            <person name="Wolfe K.H."/>
        </authorList>
    </citation>
    <scope>NUCLEOTIDE SEQUENCE [LARGE SCALE GENOMIC DNA]</scope>
    <source>
        <strain evidence="15">ATCC 24235 / CBS 4417 / NBRC 1672 / NRRL Y-8282 / UCD 70-5</strain>
    </source>
</reference>
<gene>
    <name evidence="14" type="primary">TPHA0H00690</name>
    <name evidence="14" type="ordered locus">TPHA_0H00690</name>
</gene>
<dbReference type="Proteomes" id="UP000005666">
    <property type="component" value="Chromosome 8"/>
</dbReference>
<evidence type="ECO:0000256" key="6">
    <source>
        <dbReference type="ARBA" id="ARBA00022676"/>
    </source>
</evidence>
<dbReference type="GO" id="GO:0120563">
    <property type="term" value="F:dol-P-Man:Man(1)GlcN-acyl-PI alpha-1,6-mannosyltransferase activity"/>
    <property type="evidence" value="ECO:0007669"/>
    <property type="project" value="EnsemblFungi"/>
</dbReference>
<accession>G8BWX5</accession>
<keyword evidence="6 12" id="KW-0328">Glycosyltransferase</keyword>
<feature type="transmembrane region" description="Helical" evidence="12">
    <location>
        <begin position="376"/>
        <end position="393"/>
    </location>
</feature>
<dbReference type="HOGENOM" id="CLU_029048_0_0_1"/>
<dbReference type="STRING" id="1071381.G8BWX5"/>
<keyword evidence="7 12" id="KW-0808">Transferase</keyword>
<feature type="transmembrane region" description="Helical" evidence="12">
    <location>
        <begin position="344"/>
        <end position="364"/>
    </location>
</feature>
<comment type="similarity">
    <text evidence="3 12">Belongs to the PIGV family.</text>
</comment>
<evidence type="ECO:0000256" key="11">
    <source>
        <dbReference type="ARBA" id="ARBA00023136"/>
    </source>
</evidence>
<dbReference type="PANTHER" id="PTHR12468">
    <property type="entry name" value="GPI MANNOSYLTRANSFERASE 2"/>
    <property type="match status" value="1"/>
</dbReference>
<dbReference type="GO" id="GO:0120097">
    <property type="term" value="C:glycosylphosphatidylinositol-mannosyltransferase II complex"/>
    <property type="evidence" value="ECO:0007669"/>
    <property type="project" value="EnsemblFungi"/>
</dbReference>
<name>G8BWX5_TETPH</name>
<feature type="transmembrane region" description="Helical" evidence="12">
    <location>
        <begin position="229"/>
        <end position="256"/>
    </location>
</feature>
<evidence type="ECO:0000256" key="7">
    <source>
        <dbReference type="ARBA" id="ARBA00022679"/>
    </source>
</evidence>
<dbReference type="EMBL" id="HE612863">
    <property type="protein sequence ID" value="CCE64279.1"/>
    <property type="molecule type" value="Genomic_DNA"/>
</dbReference>
<evidence type="ECO:0000256" key="3">
    <source>
        <dbReference type="ARBA" id="ARBA00008698"/>
    </source>
</evidence>
<keyword evidence="15" id="KW-1185">Reference proteome</keyword>
<evidence type="ECO:0000313" key="15">
    <source>
        <dbReference type="Proteomes" id="UP000005666"/>
    </source>
</evidence>
<evidence type="ECO:0000256" key="2">
    <source>
        <dbReference type="ARBA" id="ARBA00004687"/>
    </source>
</evidence>
<keyword evidence="10 12" id="KW-1133">Transmembrane helix</keyword>
<dbReference type="PANTHER" id="PTHR12468:SF2">
    <property type="entry name" value="GPI MANNOSYLTRANSFERASE 2"/>
    <property type="match status" value="1"/>
</dbReference>
<feature type="signal peptide" evidence="13">
    <location>
        <begin position="1"/>
        <end position="16"/>
    </location>
</feature>
<evidence type="ECO:0000256" key="12">
    <source>
        <dbReference type="RuleBase" id="RU363112"/>
    </source>
</evidence>
<evidence type="ECO:0000256" key="9">
    <source>
        <dbReference type="ARBA" id="ARBA00022824"/>
    </source>
</evidence>